<dbReference type="GO" id="GO:0003677">
    <property type="term" value="F:DNA binding"/>
    <property type="evidence" value="ECO:0007669"/>
    <property type="project" value="UniProtKB-KW"/>
</dbReference>
<organism evidence="5 6">
    <name type="scientific">Schaalia naturae</name>
    <dbReference type="NCBI Taxonomy" id="635203"/>
    <lineage>
        <taxon>Bacteria</taxon>
        <taxon>Bacillati</taxon>
        <taxon>Actinomycetota</taxon>
        <taxon>Actinomycetes</taxon>
        <taxon>Actinomycetales</taxon>
        <taxon>Actinomycetaceae</taxon>
        <taxon>Schaalia</taxon>
    </lineage>
</organism>
<dbReference type="Proteomes" id="UP001596527">
    <property type="component" value="Unassembled WGS sequence"/>
</dbReference>
<proteinExistence type="predicted"/>
<dbReference type="InterPro" id="IPR010982">
    <property type="entry name" value="Lambda_DNA-bd_dom_sf"/>
</dbReference>
<feature type="domain" description="HTH lacI-type" evidence="4">
    <location>
        <begin position="2"/>
        <end position="56"/>
    </location>
</feature>
<keyword evidence="3" id="KW-0804">Transcription</keyword>
<dbReference type="CDD" id="cd01392">
    <property type="entry name" value="HTH_LacI"/>
    <property type="match status" value="1"/>
</dbReference>
<keyword evidence="1" id="KW-0805">Transcription regulation</keyword>
<accession>A0ABW2SPC2</accession>
<dbReference type="SUPFAM" id="SSF53822">
    <property type="entry name" value="Periplasmic binding protein-like I"/>
    <property type="match status" value="1"/>
</dbReference>
<protein>
    <submittedName>
        <fullName evidence="5">LacI family DNA-binding transcriptional regulator</fullName>
    </submittedName>
</protein>
<evidence type="ECO:0000256" key="3">
    <source>
        <dbReference type="ARBA" id="ARBA00023163"/>
    </source>
</evidence>
<sequence length="335" mass="35772">MSTITDVAALAGVSPSTASRALRGSGQISAATRARVEEAARELDYVANPSAVRLVNGRTDAIGLVVPFVTRWFFAQAVTGAEDVIRGADHDLLLYNLGGPDGRQRFFERMPLRNHVAGVLVLSLALSEKERAQLAQMRVPLVTVGHDAPGASSVMIDDRAAASTAVQHLLNLGHRRIGLIGGLPEDPMHFTSSALRARGYREALTAAGAPVDETLIVPSDYTIDGGRRAAVRLLALPTPPTAVFAMSDEMAIGAIDAARSMGVRVPEDLSIVGFDDHDLAAFFHLTTIRQPVQEEGREAARILLRMLSAPDEAETAHAVLDTELILRASTAPLRR</sequence>
<dbReference type="Pfam" id="PF00356">
    <property type="entry name" value="LacI"/>
    <property type="match status" value="1"/>
</dbReference>
<evidence type="ECO:0000259" key="4">
    <source>
        <dbReference type="PROSITE" id="PS50932"/>
    </source>
</evidence>
<gene>
    <name evidence="5" type="ORF">ACFQWG_10920</name>
</gene>
<evidence type="ECO:0000313" key="6">
    <source>
        <dbReference type="Proteomes" id="UP001596527"/>
    </source>
</evidence>
<dbReference type="PANTHER" id="PTHR30146">
    <property type="entry name" value="LACI-RELATED TRANSCRIPTIONAL REPRESSOR"/>
    <property type="match status" value="1"/>
</dbReference>
<keyword evidence="6" id="KW-1185">Reference proteome</keyword>
<dbReference type="EMBL" id="JBHTEF010000001">
    <property type="protein sequence ID" value="MFC7581706.1"/>
    <property type="molecule type" value="Genomic_DNA"/>
</dbReference>
<dbReference type="InterPro" id="IPR046335">
    <property type="entry name" value="LacI/GalR-like_sensor"/>
</dbReference>
<evidence type="ECO:0000256" key="2">
    <source>
        <dbReference type="ARBA" id="ARBA00023125"/>
    </source>
</evidence>
<dbReference type="CDD" id="cd06267">
    <property type="entry name" value="PBP1_LacI_sugar_binding-like"/>
    <property type="match status" value="1"/>
</dbReference>
<name>A0ABW2SPC2_9ACTO</name>
<dbReference type="SUPFAM" id="SSF47413">
    <property type="entry name" value="lambda repressor-like DNA-binding domains"/>
    <property type="match status" value="1"/>
</dbReference>
<dbReference type="InterPro" id="IPR000843">
    <property type="entry name" value="HTH_LacI"/>
</dbReference>
<evidence type="ECO:0000313" key="5">
    <source>
        <dbReference type="EMBL" id="MFC7581706.1"/>
    </source>
</evidence>
<dbReference type="PROSITE" id="PS00356">
    <property type="entry name" value="HTH_LACI_1"/>
    <property type="match status" value="1"/>
</dbReference>
<dbReference type="RefSeq" id="WP_380975232.1">
    <property type="nucleotide sequence ID" value="NZ_JBHTEF010000001.1"/>
</dbReference>
<dbReference type="SMART" id="SM00354">
    <property type="entry name" value="HTH_LACI"/>
    <property type="match status" value="1"/>
</dbReference>
<reference evidence="6" key="1">
    <citation type="journal article" date="2019" name="Int. J. Syst. Evol. Microbiol.">
        <title>The Global Catalogue of Microorganisms (GCM) 10K type strain sequencing project: providing services to taxonomists for standard genome sequencing and annotation.</title>
        <authorList>
            <consortium name="The Broad Institute Genomics Platform"/>
            <consortium name="The Broad Institute Genome Sequencing Center for Infectious Disease"/>
            <person name="Wu L."/>
            <person name="Ma J."/>
        </authorList>
    </citation>
    <scope>NUCLEOTIDE SEQUENCE [LARGE SCALE GENOMIC DNA]</scope>
    <source>
        <strain evidence="6">CCUG 56698</strain>
    </source>
</reference>
<dbReference type="Gene3D" id="1.10.260.40">
    <property type="entry name" value="lambda repressor-like DNA-binding domains"/>
    <property type="match status" value="1"/>
</dbReference>
<keyword evidence="2 5" id="KW-0238">DNA-binding</keyword>
<evidence type="ECO:0000256" key="1">
    <source>
        <dbReference type="ARBA" id="ARBA00023015"/>
    </source>
</evidence>
<dbReference type="InterPro" id="IPR028082">
    <property type="entry name" value="Peripla_BP_I"/>
</dbReference>
<dbReference type="Gene3D" id="3.40.50.2300">
    <property type="match status" value="2"/>
</dbReference>
<comment type="caution">
    <text evidence="5">The sequence shown here is derived from an EMBL/GenBank/DDBJ whole genome shotgun (WGS) entry which is preliminary data.</text>
</comment>
<dbReference type="PANTHER" id="PTHR30146:SF153">
    <property type="entry name" value="LACTOSE OPERON REPRESSOR"/>
    <property type="match status" value="1"/>
</dbReference>
<dbReference type="PROSITE" id="PS50932">
    <property type="entry name" value="HTH_LACI_2"/>
    <property type="match status" value="1"/>
</dbReference>
<dbReference type="Pfam" id="PF13377">
    <property type="entry name" value="Peripla_BP_3"/>
    <property type="match status" value="1"/>
</dbReference>